<dbReference type="RefSeq" id="WP_377381231.1">
    <property type="nucleotide sequence ID" value="NZ_JBHSSW010000066.1"/>
</dbReference>
<reference evidence="3" key="1">
    <citation type="journal article" date="2019" name="Int. J. Syst. Evol. Microbiol.">
        <title>The Global Catalogue of Microorganisms (GCM) 10K type strain sequencing project: providing services to taxonomists for standard genome sequencing and annotation.</title>
        <authorList>
            <consortium name="The Broad Institute Genomics Platform"/>
            <consortium name="The Broad Institute Genome Sequencing Center for Infectious Disease"/>
            <person name="Wu L."/>
            <person name="Ma J."/>
        </authorList>
    </citation>
    <scope>NUCLEOTIDE SEQUENCE [LARGE SCALE GENOMIC DNA]</scope>
    <source>
        <strain evidence="3">CGMCC-1.15741</strain>
    </source>
</reference>
<comment type="caution">
    <text evidence="2">The sequence shown here is derived from an EMBL/GenBank/DDBJ whole genome shotgun (WGS) entry which is preliminary data.</text>
</comment>
<dbReference type="PANTHER" id="PTHR24096">
    <property type="entry name" value="LONG-CHAIN-FATTY-ACID--COA LIGASE"/>
    <property type="match status" value="1"/>
</dbReference>
<evidence type="ECO:0000259" key="1">
    <source>
        <dbReference type="Pfam" id="PF00501"/>
    </source>
</evidence>
<dbReference type="Pfam" id="PF00501">
    <property type="entry name" value="AMP-binding"/>
    <property type="match status" value="1"/>
</dbReference>
<dbReference type="PROSITE" id="PS00455">
    <property type="entry name" value="AMP_BINDING"/>
    <property type="match status" value="1"/>
</dbReference>
<dbReference type="InterPro" id="IPR020845">
    <property type="entry name" value="AMP-binding_CS"/>
</dbReference>
<dbReference type="SUPFAM" id="SSF56801">
    <property type="entry name" value="Acetyl-CoA synthetase-like"/>
    <property type="match status" value="1"/>
</dbReference>
<dbReference type="Proteomes" id="UP001596303">
    <property type="component" value="Unassembled WGS sequence"/>
</dbReference>
<dbReference type="PANTHER" id="PTHR24096:SF420">
    <property type="entry name" value="LONG-CHAIN-FATTY-ACID--COA LIGASE-RELATED"/>
    <property type="match status" value="1"/>
</dbReference>
<proteinExistence type="predicted"/>
<name>A0ABW1SDP3_9PROT</name>
<gene>
    <name evidence="2" type="ORF">ACFQDM_17035</name>
</gene>
<evidence type="ECO:0000313" key="2">
    <source>
        <dbReference type="EMBL" id="MFC6199786.1"/>
    </source>
</evidence>
<dbReference type="EMBL" id="JBHSSW010000066">
    <property type="protein sequence ID" value="MFC6199786.1"/>
    <property type="molecule type" value="Genomic_DNA"/>
</dbReference>
<organism evidence="2 3">
    <name type="scientific">Ponticaulis profundi</name>
    <dbReference type="NCBI Taxonomy" id="2665222"/>
    <lineage>
        <taxon>Bacteria</taxon>
        <taxon>Pseudomonadati</taxon>
        <taxon>Pseudomonadota</taxon>
        <taxon>Alphaproteobacteria</taxon>
        <taxon>Hyphomonadales</taxon>
        <taxon>Hyphomonadaceae</taxon>
        <taxon>Ponticaulis</taxon>
    </lineage>
</organism>
<dbReference type="InterPro" id="IPR042099">
    <property type="entry name" value="ANL_N_sf"/>
</dbReference>
<feature type="domain" description="AMP-dependent synthetase/ligase" evidence="1">
    <location>
        <begin position="59"/>
        <end position="441"/>
    </location>
</feature>
<protein>
    <submittedName>
        <fullName evidence="2">Feruloyl-CoA synthase</fullName>
    </submittedName>
</protein>
<dbReference type="Gene3D" id="3.40.50.12780">
    <property type="entry name" value="N-terminal domain of ligase-like"/>
    <property type="match status" value="1"/>
</dbReference>
<dbReference type="InterPro" id="IPR000873">
    <property type="entry name" value="AMP-dep_synth/lig_dom"/>
</dbReference>
<sequence length="626" mass="68806">MVTGSIEQQTGEEIPFREVPYLRQMLKVEERDDGAIILQNGQPLRPAAPHMLAPIVYWAGTAPDRIWLAQRRENADGWQELTYGEALKRIRRLAQGLLGLGAGPDAPLMILSRNSIEHALVKYAAMWAGSPVVPVTPAYALLSEDFQRLNYIDALIQPKLVYVDDGQEYQRGLDGMKIGGRTVIFNRNKPDVSSSVSLGALEQDPDYRVDLAYDRLGPETIAKFMLTSGSTGEPKAVINTHGMISSMVKMIRSIWDVDRLEELSQGPQVMVNFLPWSHTYGANSILHSMTDWGGTLYIDWGAPTPARLPEMIRNLKEISPTQHTTVPAAWAAIATEIENDPDLAKTFFQRLFVMAYGGAAMGQDLYERIQKVAIATTGERISLSAGYGSTETAPTTANVHWPNSVMGLIGLPLPGCTMKLAPVGQKYECRVKGPNITPGYFRNPEKTQEAFDEEGFYKLGDAVRMVEPGSPASGLAFDGRIAEEFKLANGSWVSAGAVRVAAVSAVNGAMSDAVICGLNENYVGILAFLNEKFCQRLINSNLPLEGLVQDERVRDAIRTGLASYNEKHANPASRIRRCLIQLDQPDPEAGEITEKGYINQARARDLRARDVSRLYADTPDAAIIEI</sequence>
<evidence type="ECO:0000313" key="3">
    <source>
        <dbReference type="Proteomes" id="UP001596303"/>
    </source>
</evidence>
<keyword evidence="3" id="KW-1185">Reference proteome</keyword>
<accession>A0ABW1SDP3</accession>